<dbReference type="AlphaFoldDB" id="B9AG16"/>
<evidence type="ECO:0000313" key="10">
    <source>
        <dbReference type="EMBL" id="EEE42406.1"/>
    </source>
</evidence>
<protein>
    <recommendedName>
        <fullName evidence="7">Probable ribosomal RNA small subunit methyltransferase A</fullName>
        <ecNumber evidence="7">2.1.1.-</ecNumber>
    </recommendedName>
    <alternativeName>
        <fullName evidence="7">16S rRNA dimethyladenosine transferase</fullName>
    </alternativeName>
    <alternativeName>
        <fullName evidence="7">16S rRNA dimethylase</fullName>
    </alternativeName>
    <alternativeName>
        <fullName evidence="7">S-adenosylmethionine-6-N',N'-adenosyl(rRNA) dimethyltransferase</fullName>
    </alternativeName>
</protein>
<feature type="domain" description="Ribosomal RNA adenine methylase transferase N-terminal" evidence="9">
    <location>
        <begin position="42"/>
        <end position="208"/>
    </location>
</feature>
<proteinExistence type="inferred from homology"/>
<feature type="binding site" evidence="7 8">
    <location>
        <position position="110"/>
    </location>
    <ligand>
        <name>S-adenosyl-L-methionine</name>
        <dbReference type="ChEBI" id="CHEBI:59789"/>
    </ligand>
</feature>
<keyword evidence="4 7" id="KW-0808">Transferase</keyword>
<dbReference type="GO" id="GO:0000179">
    <property type="term" value="F:rRNA (adenine-N6,N6-)-dimethyltransferase activity"/>
    <property type="evidence" value="ECO:0007669"/>
    <property type="project" value="UniProtKB-UniRule"/>
</dbReference>
<dbReference type="PROSITE" id="PS01131">
    <property type="entry name" value="RRNA_A_DIMETH"/>
    <property type="match status" value="1"/>
</dbReference>
<evidence type="ECO:0000256" key="2">
    <source>
        <dbReference type="ARBA" id="ARBA00022552"/>
    </source>
</evidence>
<dbReference type="PANTHER" id="PTHR11727:SF7">
    <property type="entry name" value="DIMETHYLADENOSINE TRANSFERASE-RELATED"/>
    <property type="match status" value="1"/>
</dbReference>
<feature type="binding site" evidence="7 8">
    <location>
        <position position="125"/>
    </location>
    <ligand>
        <name>S-adenosyl-L-methionine</name>
        <dbReference type="ChEBI" id="CHEBI:59789"/>
    </ligand>
</feature>
<evidence type="ECO:0000256" key="8">
    <source>
        <dbReference type="PROSITE-ProRule" id="PRU01026"/>
    </source>
</evidence>
<keyword evidence="3 7" id="KW-0489">Methyltransferase</keyword>
<dbReference type="HOGENOM" id="CLU_041220_0_2_2"/>
<feature type="binding site" evidence="7 8">
    <location>
        <position position="35"/>
    </location>
    <ligand>
        <name>S-adenosyl-L-methionine</name>
        <dbReference type="ChEBI" id="CHEBI:59789"/>
    </ligand>
</feature>
<dbReference type="InterPro" id="IPR029063">
    <property type="entry name" value="SAM-dependent_MTases_sf"/>
</dbReference>
<dbReference type="InterPro" id="IPR011530">
    <property type="entry name" value="rRNA_adenine_dimethylase"/>
</dbReference>
<dbReference type="PROSITE" id="PS51689">
    <property type="entry name" value="SAM_RNA_A_N6_MT"/>
    <property type="match status" value="1"/>
</dbReference>
<dbReference type="Pfam" id="PF00398">
    <property type="entry name" value="RrnaAD"/>
    <property type="match status" value="1"/>
</dbReference>
<keyword evidence="1 7" id="KW-0963">Cytoplasm</keyword>
<dbReference type="PANTHER" id="PTHR11727">
    <property type="entry name" value="DIMETHYLADENOSINE TRANSFERASE"/>
    <property type="match status" value="1"/>
</dbReference>
<dbReference type="InterPro" id="IPR001737">
    <property type="entry name" value="KsgA/Erm"/>
</dbReference>
<evidence type="ECO:0000256" key="7">
    <source>
        <dbReference type="HAMAP-Rule" id="MF_00607"/>
    </source>
</evidence>
<feature type="binding site" evidence="7 8">
    <location>
        <position position="62"/>
    </location>
    <ligand>
        <name>S-adenosyl-L-methionine</name>
        <dbReference type="ChEBI" id="CHEBI:59789"/>
    </ligand>
</feature>
<feature type="binding site" evidence="7 8">
    <location>
        <position position="83"/>
    </location>
    <ligand>
        <name>S-adenosyl-L-methionine</name>
        <dbReference type="ChEBI" id="CHEBI:59789"/>
    </ligand>
</feature>
<dbReference type="GO" id="GO:0005737">
    <property type="term" value="C:cytoplasm"/>
    <property type="evidence" value="ECO:0007669"/>
    <property type="project" value="UniProtKB-SubCell"/>
</dbReference>
<dbReference type="SMART" id="SM00650">
    <property type="entry name" value="rADc"/>
    <property type="match status" value="1"/>
</dbReference>
<dbReference type="Proteomes" id="UP000003489">
    <property type="component" value="Unassembled WGS sequence"/>
</dbReference>
<dbReference type="EC" id="2.1.1.-" evidence="7"/>
<dbReference type="EMBL" id="ABYW01000012">
    <property type="protein sequence ID" value="EEE42406.1"/>
    <property type="molecule type" value="Genomic_DNA"/>
</dbReference>
<evidence type="ECO:0000259" key="9">
    <source>
        <dbReference type="SMART" id="SM00650"/>
    </source>
</evidence>
<keyword evidence="2 7" id="KW-0698">rRNA processing</keyword>
<name>B9AG16_METSM</name>
<comment type="caution">
    <text evidence="10">The sequence shown here is derived from an EMBL/GenBank/DDBJ whole genome shotgun (WGS) entry which is preliminary data.</text>
</comment>
<reference evidence="10 11" key="1">
    <citation type="submission" date="2008-10" db="EMBL/GenBank/DDBJ databases">
        <authorList>
            <person name="Fulton L."/>
            <person name="Clifton S."/>
            <person name="Fulton B."/>
            <person name="Xu J."/>
            <person name="Minx P."/>
            <person name="Pepin K.H."/>
            <person name="Johnson M."/>
            <person name="Bhonagiri V."/>
            <person name="Nash W.E."/>
            <person name="Mardis E.R."/>
            <person name="Wilson R.K."/>
        </authorList>
    </citation>
    <scope>NUCLEOTIDE SEQUENCE [LARGE SCALE GENOMIC DNA]</scope>
    <source>
        <strain evidence="10 11">DSM 2375</strain>
    </source>
</reference>
<dbReference type="InterPro" id="IPR020596">
    <property type="entry name" value="rRNA_Ade_Mease_Trfase_CS"/>
</dbReference>
<evidence type="ECO:0000256" key="3">
    <source>
        <dbReference type="ARBA" id="ARBA00022603"/>
    </source>
</evidence>
<accession>B9AG16</accession>
<keyword evidence="5 7" id="KW-0949">S-adenosyl-L-methionine</keyword>
<dbReference type="Gene3D" id="1.10.8.100">
    <property type="entry name" value="Ribosomal RNA adenine dimethylase-like, domain 2"/>
    <property type="match status" value="1"/>
</dbReference>
<evidence type="ECO:0000256" key="6">
    <source>
        <dbReference type="ARBA" id="ARBA00022884"/>
    </source>
</evidence>
<reference evidence="10 11" key="2">
    <citation type="submission" date="2008-11" db="EMBL/GenBank/DDBJ databases">
        <title>Draft genome sequence of Methanobrevibacter smithii (DSM 2375).</title>
        <authorList>
            <person name="Sudarsanam P."/>
            <person name="Ley R."/>
            <person name="Guruge J."/>
            <person name="Turnbaugh P.J."/>
            <person name="Mahowald M."/>
            <person name="Liep D."/>
            <person name="Gordon J."/>
        </authorList>
    </citation>
    <scope>NUCLEOTIDE SEQUENCE [LARGE SCALE GENOMIC DNA]</scope>
    <source>
        <strain evidence="10 11">DSM 2375</strain>
    </source>
</reference>
<feature type="binding site" evidence="7 8">
    <location>
        <position position="37"/>
    </location>
    <ligand>
        <name>S-adenosyl-L-methionine</name>
        <dbReference type="ChEBI" id="CHEBI:59789"/>
    </ligand>
</feature>
<comment type="function">
    <text evidence="7">Specifically dimethylates two adjacent adenosines in the loop of a conserved hairpin near the 3'-end of 16S rRNA in the 30S particle. May play a critical role in biogenesis of 30S subunits.</text>
</comment>
<dbReference type="NCBIfam" id="TIGR00755">
    <property type="entry name" value="ksgA"/>
    <property type="match status" value="1"/>
</dbReference>
<dbReference type="InterPro" id="IPR020598">
    <property type="entry name" value="rRNA_Ade_methylase_Trfase_N"/>
</dbReference>
<dbReference type="InterPro" id="IPR023165">
    <property type="entry name" value="rRNA_Ade_diMease-like_C"/>
</dbReference>
<gene>
    <name evidence="7" type="primary">rsmA</name>
    <name evidence="7 10" type="synonym">ksgA</name>
    <name evidence="10" type="ORF">METSMIALI_01317</name>
</gene>
<dbReference type="SUPFAM" id="SSF53335">
    <property type="entry name" value="S-adenosyl-L-methionine-dependent methyltransferases"/>
    <property type="match status" value="1"/>
</dbReference>
<evidence type="ECO:0000256" key="5">
    <source>
        <dbReference type="ARBA" id="ARBA00022691"/>
    </source>
</evidence>
<comment type="subcellular location">
    <subcellularLocation>
        <location evidence="7">Cytoplasm</location>
    </subcellularLocation>
</comment>
<sequence>MITLNSDAASTSLSKTTKAILNEYGIKLNKNLGQNYLIDRNKRDQIIQFGNLTKDDVVLEIGPGIGTLTIELAKRVKKVIAIEQDSNICQILENRLKKENIDNVELINDDALNVEFPKFDKIISNLPYQISSPITFKFLNYDFQLAILMYQKEFASRMNGKVGSKDYSRLSAMLYFKCDVDLLTGVSAESFIPKPKVDSTVVRLTPKLPELNGQLKHLNINEINEKDFKTYSKFVKALFQHRNKKVKNALIDSRHIITDLDKKEMKAKLNSIKQKKIEELLSERITNLTPEEILYLSIHLNSVLEK</sequence>
<dbReference type="HAMAP" id="MF_00607">
    <property type="entry name" value="16SrRNA_methyltr_A"/>
    <property type="match status" value="1"/>
</dbReference>
<dbReference type="CDD" id="cd02440">
    <property type="entry name" value="AdoMet_MTases"/>
    <property type="match status" value="1"/>
</dbReference>
<organism evidence="10 11">
    <name type="scientific">Methanobrevibacter smithii DSM 2375</name>
    <dbReference type="NCBI Taxonomy" id="483214"/>
    <lineage>
        <taxon>Archaea</taxon>
        <taxon>Methanobacteriati</taxon>
        <taxon>Methanobacteriota</taxon>
        <taxon>Methanomada group</taxon>
        <taxon>Methanobacteria</taxon>
        <taxon>Methanobacteriales</taxon>
        <taxon>Methanobacteriaceae</taxon>
        <taxon>Methanobrevibacter</taxon>
    </lineage>
</organism>
<dbReference type="GO" id="GO:0003723">
    <property type="term" value="F:RNA binding"/>
    <property type="evidence" value="ECO:0007669"/>
    <property type="project" value="UniProtKB-UniRule"/>
</dbReference>
<dbReference type="Gene3D" id="3.40.50.150">
    <property type="entry name" value="Vaccinia Virus protein VP39"/>
    <property type="match status" value="1"/>
</dbReference>
<dbReference type="PATRIC" id="fig|483214.13.peg.1264"/>
<evidence type="ECO:0000313" key="11">
    <source>
        <dbReference type="Proteomes" id="UP000003489"/>
    </source>
</evidence>
<evidence type="ECO:0000256" key="1">
    <source>
        <dbReference type="ARBA" id="ARBA00022490"/>
    </source>
</evidence>
<evidence type="ECO:0000256" key="4">
    <source>
        <dbReference type="ARBA" id="ARBA00022679"/>
    </source>
</evidence>
<keyword evidence="6 7" id="KW-0694">RNA-binding</keyword>
<comment type="similarity">
    <text evidence="7">Belongs to the class I-like SAM-binding methyltransferase superfamily. rRNA adenine N(6)-methyltransferase family. RsmA subfamily.</text>
</comment>